<evidence type="ECO:0008006" key="4">
    <source>
        <dbReference type="Google" id="ProtNLM"/>
    </source>
</evidence>
<organism evidence="2 3">
    <name type="scientific">Thermodesulforhabdus norvegica</name>
    <dbReference type="NCBI Taxonomy" id="39841"/>
    <lineage>
        <taxon>Bacteria</taxon>
        <taxon>Pseudomonadati</taxon>
        <taxon>Thermodesulfobacteriota</taxon>
        <taxon>Syntrophobacteria</taxon>
        <taxon>Syntrophobacterales</taxon>
        <taxon>Thermodesulforhabdaceae</taxon>
        <taxon>Thermodesulforhabdus</taxon>
    </lineage>
</organism>
<gene>
    <name evidence="2" type="ORF">SAMN05660836_02399</name>
</gene>
<evidence type="ECO:0000313" key="3">
    <source>
        <dbReference type="Proteomes" id="UP000199611"/>
    </source>
</evidence>
<dbReference type="OrthoDB" id="5503185at2"/>
<evidence type="ECO:0000313" key="2">
    <source>
        <dbReference type="EMBL" id="SFN03451.1"/>
    </source>
</evidence>
<sequence>MIRLIISLVLVFTISQELSASAGQLLLTTNTGKRLTLDYCWADENQVRFEIGGGTATLSRDLVRALEEVIDRKEIVREALEKTAITTDSFDPEKALKDIATRFYGISISFTSRPPDHRASSPEEKSNLYGAITRVVPELSVYQLVHTPPKRSFLFATTFFNTRVPITLNRIYLELLDMDGNVVDRIPVKISLLDVPKKERLQKKIAPLFYVAYAFIPMDKEFMTYQFVLERMIWDESGNNQSAARSGDTFKIVRF</sequence>
<keyword evidence="1" id="KW-0732">Signal</keyword>
<accession>A0A1I4VQ51</accession>
<reference evidence="2 3" key="1">
    <citation type="submission" date="2016-10" db="EMBL/GenBank/DDBJ databases">
        <authorList>
            <person name="de Groot N.N."/>
        </authorList>
    </citation>
    <scope>NUCLEOTIDE SEQUENCE [LARGE SCALE GENOMIC DNA]</scope>
    <source>
        <strain evidence="2 3">DSM 9990</strain>
    </source>
</reference>
<evidence type="ECO:0000256" key="1">
    <source>
        <dbReference type="SAM" id="SignalP"/>
    </source>
</evidence>
<dbReference type="Proteomes" id="UP000199611">
    <property type="component" value="Unassembled WGS sequence"/>
</dbReference>
<name>A0A1I4VQ51_9BACT</name>
<feature type="signal peptide" evidence="1">
    <location>
        <begin position="1"/>
        <end position="22"/>
    </location>
</feature>
<proteinExistence type="predicted"/>
<dbReference type="EMBL" id="FOUU01000011">
    <property type="protein sequence ID" value="SFN03451.1"/>
    <property type="molecule type" value="Genomic_DNA"/>
</dbReference>
<feature type="chain" id="PRO_5011641863" description="DUF3108 domain-containing protein" evidence="1">
    <location>
        <begin position="23"/>
        <end position="255"/>
    </location>
</feature>
<protein>
    <recommendedName>
        <fullName evidence="4">DUF3108 domain-containing protein</fullName>
    </recommendedName>
</protein>
<dbReference type="RefSeq" id="WP_093396085.1">
    <property type="nucleotide sequence ID" value="NZ_FOUU01000011.1"/>
</dbReference>
<keyword evidence="3" id="KW-1185">Reference proteome</keyword>
<dbReference type="AlphaFoldDB" id="A0A1I4VQ51"/>